<evidence type="ECO:0000313" key="7">
    <source>
        <dbReference type="EMBL" id="CAF4508116.1"/>
    </source>
</evidence>
<dbReference type="Proteomes" id="UP000663848">
    <property type="component" value="Unassembled WGS sequence"/>
</dbReference>
<keyword evidence="1" id="KW-0472">Membrane</keyword>
<dbReference type="EMBL" id="CAJOBQ010001689">
    <property type="protein sequence ID" value="CAF4508116.1"/>
    <property type="molecule type" value="Genomic_DNA"/>
</dbReference>
<evidence type="ECO:0000313" key="3">
    <source>
        <dbReference type="EMBL" id="CAF3443075.1"/>
    </source>
</evidence>
<keyword evidence="1" id="KW-0812">Transmembrane</keyword>
<accession>A0A820QX91</accession>
<keyword evidence="1" id="KW-1133">Transmembrane helix</keyword>
<dbReference type="Proteomes" id="UP000663851">
    <property type="component" value="Unassembled WGS sequence"/>
</dbReference>
<evidence type="ECO:0000313" key="9">
    <source>
        <dbReference type="Proteomes" id="UP000663851"/>
    </source>
</evidence>
<dbReference type="EMBL" id="CAJOBP010007113">
    <property type="protein sequence ID" value="CAF4507628.1"/>
    <property type="molecule type" value="Genomic_DNA"/>
</dbReference>
<dbReference type="EMBL" id="CAJOBR010008209">
    <property type="protein sequence ID" value="CAF4875826.1"/>
    <property type="molecule type" value="Genomic_DNA"/>
</dbReference>
<dbReference type="EMBL" id="CAJNXB010002435">
    <property type="protein sequence ID" value="CAF3249238.1"/>
    <property type="molecule type" value="Genomic_DNA"/>
</dbReference>
<evidence type="ECO:0008006" key="11">
    <source>
        <dbReference type="Google" id="ProtNLM"/>
    </source>
</evidence>
<dbReference type="EMBL" id="CAJNYU010001494">
    <property type="protein sequence ID" value="CAF3443075.1"/>
    <property type="molecule type" value="Genomic_DNA"/>
</dbReference>
<dbReference type="EMBL" id="CAJOBO010002076">
    <property type="protein sequence ID" value="CAF4429506.1"/>
    <property type="molecule type" value="Genomic_DNA"/>
</dbReference>
<organism evidence="4 9">
    <name type="scientific">Rotaria socialis</name>
    <dbReference type="NCBI Taxonomy" id="392032"/>
    <lineage>
        <taxon>Eukaryota</taxon>
        <taxon>Metazoa</taxon>
        <taxon>Spiralia</taxon>
        <taxon>Gnathifera</taxon>
        <taxon>Rotifera</taxon>
        <taxon>Eurotatoria</taxon>
        <taxon>Bdelloidea</taxon>
        <taxon>Philodinida</taxon>
        <taxon>Philodinidae</taxon>
        <taxon>Rotaria</taxon>
    </lineage>
</organism>
<name>A0A820QX91_9BILA</name>
<sequence>MTSSSSVNSRHHRQLDTSLERQARLAAANAVATCFSSPLRRQRSASLNTSFDQTRWIIVMPTLEVMYLPFAYYAYMYIIPPPYYFCSSMSTARKKR</sequence>
<dbReference type="Proteomes" id="UP000663873">
    <property type="component" value="Unassembled WGS sequence"/>
</dbReference>
<evidence type="ECO:0000313" key="5">
    <source>
        <dbReference type="EMBL" id="CAF4470882.1"/>
    </source>
</evidence>
<dbReference type="AlphaFoldDB" id="A0A820QX91"/>
<dbReference type="Proteomes" id="UP000663838">
    <property type="component" value="Unassembled WGS sequence"/>
</dbReference>
<dbReference type="Proteomes" id="UP000663862">
    <property type="component" value="Unassembled WGS sequence"/>
</dbReference>
<evidence type="ECO:0000256" key="1">
    <source>
        <dbReference type="SAM" id="Phobius"/>
    </source>
</evidence>
<dbReference type="Proteomes" id="UP000663825">
    <property type="component" value="Unassembled WGS sequence"/>
</dbReference>
<dbReference type="Proteomes" id="UP000663869">
    <property type="component" value="Unassembled WGS sequence"/>
</dbReference>
<proteinExistence type="predicted"/>
<comment type="caution">
    <text evidence="4">The sequence shown here is derived from an EMBL/GenBank/DDBJ whole genome shotgun (WGS) entry which is preliminary data.</text>
</comment>
<evidence type="ECO:0000313" key="4">
    <source>
        <dbReference type="EMBL" id="CAF4429506.1"/>
    </source>
</evidence>
<keyword evidence="10" id="KW-1185">Reference proteome</keyword>
<evidence type="ECO:0000313" key="10">
    <source>
        <dbReference type="Proteomes" id="UP000663873"/>
    </source>
</evidence>
<evidence type="ECO:0000313" key="6">
    <source>
        <dbReference type="EMBL" id="CAF4507628.1"/>
    </source>
</evidence>
<gene>
    <name evidence="3" type="ORF">FME351_LOCUS12818</name>
    <name evidence="4" type="ORF">HFQ381_LOCUS22230</name>
    <name evidence="8" type="ORF">QYT958_LOCUS28992</name>
    <name evidence="2" type="ORF">TIS948_LOCUS15108</name>
    <name evidence="5" type="ORF">TOA249_LOCUS927</name>
    <name evidence="7" type="ORF">TSG867_LOCUS21647</name>
    <name evidence="6" type="ORF">UJA718_LOCUS26771</name>
</gene>
<reference evidence="4" key="1">
    <citation type="submission" date="2021-02" db="EMBL/GenBank/DDBJ databases">
        <authorList>
            <person name="Nowell W R."/>
        </authorList>
    </citation>
    <scope>NUCLEOTIDE SEQUENCE</scope>
</reference>
<evidence type="ECO:0000313" key="2">
    <source>
        <dbReference type="EMBL" id="CAF3249238.1"/>
    </source>
</evidence>
<protein>
    <recommendedName>
        <fullName evidence="11">Transmembrane protein</fullName>
    </recommendedName>
</protein>
<dbReference type="EMBL" id="CAJOBS010000022">
    <property type="protein sequence ID" value="CAF4470882.1"/>
    <property type="molecule type" value="Genomic_DNA"/>
</dbReference>
<evidence type="ECO:0000313" key="8">
    <source>
        <dbReference type="EMBL" id="CAF4875826.1"/>
    </source>
</evidence>
<feature type="transmembrane region" description="Helical" evidence="1">
    <location>
        <begin position="65"/>
        <end position="86"/>
    </location>
</feature>